<feature type="region of interest" description="Disordered" evidence="2">
    <location>
        <begin position="74"/>
        <end position="126"/>
    </location>
</feature>
<name>A0A7S2BZZ9_9STRA</name>
<gene>
    <name evidence="3" type="ORF">FPAR1323_LOCUS7258</name>
</gene>
<evidence type="ECO:0000256" key="2">
    <source>
        <dbReference type="SAM" id="MobiDB-lite"/>
    </source>
</evidence>
<dbReference type="InterPro" id="IPR019309">
    <property type="entry name" value="WASHC3"/>
</dbReference>
<reference evidence="3" key="1">
    <citation type="submission" date="2021-01" db="EMBL/GenBank/DDBJ databases">
        <authorList>
            <person name="Corre E."/>
            <person name="Pelletier E."/>
            <person name="Niang G."/>
            <person name="Scheremetjew M."/>
            <person name="Finn R."/>
            <person name="Kale V."/>
            <person name="Holt S."/>
            <person name="Cochrane G."/>
            <person name="Meng A."/>
            <person name="Brown T."/>
            <person name="Cohen L."/>
        </authorList>
    </citation>
    <scope>NUCLEOTIDE SEQUENCE</scope>
    <source>
        <strain evidence="3">RCC1693</strain>
    </source>
</reference>
<dbReference type="Pfam" id="PF10152">
    <property type="entry name" value="CCDC53"/>
    <property type="match status" value="1"/>
</dbReference>
<protein>
    <recommendedName>
        <fullName evidence="4">WASH complex subunit 3</fullName>
    </recommendedName>
</protein>
<evidence type="ECO:0008006" key="4">
    <source>
        <dbReference type="Google" id="ProtNLM"/>
    </source>
</evidence>
<evidence type="ECO:0000256" key="1">
    <source>
        <dbReference type="ARBA" id="ARBA00006290"/>
    </source>
</evidence>
<comment type="similarity">
    <text evidence="1">Belongs to the CCDC53 family.</text>
</comment>
<dbReference type="PANTHER" id="PTHR13015:SF0">
    <property type="entry name" value="WASH COMPLEX SUBUNIT 3"/>
    <property type="match status" value="1"/>
</dbReference>
<feature type="compositionally biased region" description="Low complexity" evidence="2">
    <location>
        <begin position="93"/>
        <end position="109"/>
    </location>
</feature>
<accession>A0A7S2BZZ9</accession>
<dbReference type="GO" id="GO:0071203">
    <property type="term" value="C:WASH complex"/>
    <property type="evidence" value="ECO:0007669"/>
    <property type="project" value="InterPro"/>
</dbReference>
<dbReference type="EMBL" id="HBGT01013503">
    <property type="protein sequence ID" value="CAD9410346.1"/>
    <property type="molecule type" value="Transcribed_RNA"/>
</dbReference>
<dbReference type="PANTHER" id="PTHR13015">
    <property type="entry name" value="PROTEIN AD-016-RELATED"/>
    <property type="match status" value="1"/>
</dbReference>
<sequence length="209" mass="21479">MATPSEEAPINLKLINPVPLPKTLMLVNNFIVNTTKFLNKFSGEAELKLSDVSSRITGIETCLSVLEKKLGSVPGLDYDAPPDNLPPAGSDTQPGDAPPGADAPAQGPATRPPPPPKRDAGGEAAADPDAGAIVVAEGADGEGGDGEGEGGAADGMVAVSEHPEYRKYFKMVKMGVPVGSIMQKMGLEMPHLDGAMLEGDPMAMVPAPE</sequence>
<proteinExistence type="inferred from homology"/>
<dbReference type="AlphaFoldDB" id="A0A7S2BZZ9"/>
<dbReference type="GO" id="GO:0006887">
    <property type="term" value="P:exocytosis"/>
    <property type="evidence" value="ECO:0007669"/>
    <property type="project" value="TreeGrafter"/>
</dbReference>
<evidence type="ECO:0000313" key="3">
    <source>
        <dbReference type="EMBL" id="CAD9410346.1"/>
    </source>
</evidence>
<dbReference type="Gene3D" id="1.20.5.110">
    <property type="match status" value="1"/>
</dbReference>
<organism evidence="3">
    <name type="scientific">Florenciella parvula</name>
    <dbReference type="NCBI Taxonomy" id="236787"/>
    <lineage>
        <taxon>Eukaryota</taxon>
        <taxon>Sar</taxon>
        <taxon>Stramenopiles</taxon>
        <taxon>Ochrophyta</taxon>
        <taxon>Dictyochophyceae</taxon>
        <taxon>Florenciellales</taxon>
        <taxon>Florenciella</taxon>
    </lineage>
</organism>
<dbReference type="GO" id="GO:0030041">
    <property type="term" value="P:actin filament polymerization"/>
    <property type="evidence" value="ECO:0007669"/>
    <property type="project" value="TreeGrafter"/>
</dbReference>